<gene>
    <name evidence="4" type="ORF">I5M32_13225</name>
</gene>
<dbReference type="Pfam" id="PF26113">
    <property type="entry name" value="GH16_XgeA"/>
    <property type="match status" value="1"/>
</dbReference>
<organism evidence="4 5">
    <name type="scientific">Pedobacter segetis</name>
    <dbReference type="NCBI Taxonomy" id="2793069"/>
    <lineage>
        <taxon>Bacteria</taxon>
        <taxon>Pseudomonadati</taxon>
        <taxon>Bacteroidota</taxon>
        <taxon>Sphingobacteriia</taxon>
        <taxon>Sphingobacteriales</taxon>
        <taxon>Sphingobacteriaceae</taxon>
        <taxon>Pedobacter</taxon>
    </lineage>
</organism>
<comment type="similarity">
    <text evidence="1">Belongs to the glycosyl hydrolase 16 family.</text>
</comment>
<dbReference type="SUPFAM" id="SSF49899">
    <property type="entry name" value="Concanavalin A-like lectins/glucanases"/>
    <property type="match status" value="1"/>
</dbReference>
<dbReference type="PROSITE" id="PS51762">
    <property type="entry name" value="GH16_2"/>
    <property type="match status" value="1"/>
</dbReference>
<dbReference type="InterPro" id="IPR000757">
    <property type="entry name" value="Beta-glucanase-like"/>
</dbReference>
<evidence type="ECO:0000256" key="2">
    <source>
        <dbReference type="SAM" id="SignalP"/>
    </source>
</evidence>
<sequence length="314" mass="35609">MKQQFKKLAIVAIGGLILPFMACKKSQTFSNDSQQPNTEGNLKTDGVTAWETVLWDGFDNQNTFDSHFIKTGNRSDYNSDICHYDSSVPTLSSKDGKQVVVLTATKVNSNYYKSGHIKTYLTFKPGNNQEYRVVSHIKLIAMDGSNYKGFGQTYGAWPAFWTVNEDAGVWPKKGEIDIMEAYSRPGDSQGRPTKFASNLFYGTQFNSNLLGTTCERTYNPNPVSEGWHKYEEYWKNINGVITVTTRLDDVDQGTYYNSSNSNLQLQNFGPHNIIFNLCVGSNLNKNIFNNNQINLFSQTMMWIDDVLVQKRSIY</sequence>
<keyword evidence="2" id="KW-0732">Signal</keyword>
<comment type="caution">
    <text evidence="4">The sequence shown here is derived from an EMBL/GenBank/DDBJ whole genome shotgun (WGS) entry which is preliminary data.</text>
</comment>
<keyword evidence="5" id="KW-1185">Reference proteome</keyword>
<dbReference type="PANTHER" id="PTHR10963:SF55">
    <property type="entry name" value="GLYCOSIDE HYDROLASE FAMILY 16 PROTEIN"/>
    <property type="match status" value="1"/>
</dbReference>
<dbReference type="Gene3D" id="2.60.120.200">
    <property type="match status" value="1"/>
</dbReference>
<protein>
    <submittedName>
        <fullName evidence="4">Family 16 glycosylhydrolase</fullName>
    </submittedName>
</protein>
<reference evidence="4 5" key="1">
    <citation type="submission" date="2020-12" db="EMBL/GenBank/DDBJ databases">
        <title>Bacterial novel species Pedobacter sp. SD-b isolated from soil.</title>
        <authorList>
            <person name="Jung H.-Y."/>
        </authorList>
    </citation>
    <scope>NUCLEOTIDE SEQUENCE [LARGE SCALE GENOMIC DNA]</scope>
    <source>
        <strain evidence="4 5">SD-b</strain>
    </source>
</reference>
<name>A0ABS1BM02_9SPHI</name>
<dbReference type="InterPro" id="IPR050546">
    <property type="entry name" value="Glycosyl_Hydrlase_16"/>
</dbReference>
<feature type="chain" id="PRO_5045401627" evidence="2">
    <location>
        <begin position="23"/>
        <end position="314"/>
    </location>
</feature>
<evidence type="ECO:0000256" key="1">
    <source>
        <dbReference type="ARBA" id="ARBA00006865"/>
    </source>
</evidence>
<dbReference type="EMBL" id="JAEHFY010000019">
    <property type="protein sequence ID" value="MBK0383924.1"/>
    <property type="molecule type" value="Genomic_DNA"/>
</dbReference>
<evidence type="ECO:0000313" key="4">
    <source>
        <dbReference type="EMBL" id="MBK0383924.1"/>
    </source>
</evidence>
<evidence type="ECO:0000313" key="5">
    <source>
        <dbReference type="Proteomes" id="UP000660024"/>
    </source>
</evidence>
<accession>A0ABS1BM02</accession>
<dbReference type="Proteomes" id="UP000660024">
    <property type="component" value="Unassembled WGS sequence"/>
</dbReference>
<dbReference type="RefSeq" id="WP_200587165.1">
    <property type="nucleotide sequence ID" value="NZ_JAEHFY010000019.1"/>
</dbReference>
<feature type="domain" description="GH16" evidence="3">
    <location>
        <begin position="11"/>
        <end position="314"/>
    </location>
</feature>
<proteinExistence type="inferred from homology"/>
<dbReference type="PANTHER" id="PTHR10963">
    <property type="entry name" value="GLYCOSYL HYDROLASE-RELATED"/>
    <property type="match status" value="1"/>
</dbReference>
<evidence type="ECO:0000259" key="3">
    <source>
        <dbReference type="PROSITE" id="PS51762"/>
    </source>
</evidence>
<dbReference type="InterPro" id="IPR013320">
    <property type="entry name" value="ConA-like_dom_sf"/>
</dbReference>
<feature type="signal peptide" evidence="2">
    <location>
        <begin position="1"/>
        <end position="22"/>
    </location>
</feature>